<evidence type="ECO:0000313" key="11">
    <source>
        <dbReference type="EMBL" id="NDV31819.1"/>
    </source>
</evidence>
<keyword evidence="3" id="KW-0418">Kinase</keyword>
<keyword evidence="2 7" id="KW-0547">Nucleotide-binding</keyword>
<dbReference type="SMART" id="SM00220">
    <property type="entry name" value="S_TKc"/>
    <property type="match status" value="1"/>
</dbReference>
<dbReference type="GO" id="GO:0004674">
    <property type="term" value="F:protein serine/threonine kinase activity"/>
    <property type="evidence" value="ECO:0007669"/>
    <property type="project" value="UniProtKB-KW"/>
</dbReference>
<dbReference type="PANTHER" id="PTHR44329:SF288">
    <property type="entry name" value="MITOGEN-ACTIVATED PROTEIN KINASE KINASE KINASE 20"/>
    <property type="match status" value="1"/>
</dbReference>
<evidence type="ECO:0000256" key="6">
    <source>
        <dbReference type="ARBA" id="ARBA00048679"/>
    </source>
</evidence>
<keyword evidence="4 7" id="KW-0067">ATP-binding</keyword>
<evidence type="ECO:0000256" key="4">
    <source>
        <dbReference type="ARBA" id="ARBA00022840"/>
    </source>
</evidence>
<reference evidence="11" key="1">
    <citation type="journal article" date="2020" name="J. Eukaryot. Microbiol.">
        <title>De novo Sequencing, Assembly and Annotation of the Transcriptome for the Free-Living Testate Amoeba Arcella intermedia.</title>
        <authorList>
            <person name="Ribeiro G.M."/>
            <person name="Porfirio-Sousa A.L."/>
            <person name="Maurer-Alcala X.X."/>
            <person name="Katz L.A."/>
            <person name="Lahr D.J.G."/>
        </authorList>
    </citation>
    <scope>NUCLEOTIDE SEQUENCE</scope>
</reference>
<feature type="binding site" evidence="7">
    <location>
        <position position="83"/>
    </location>
    <ligand>
        <name>ATP</name>
        <dbReference type="ChEBI" id="CHEBI:30616"/>
    </ligand>
</feature>
<dbReference type="InterPro" id="IPR051681">
    <property type="entry name" value="Ser/Thr_Kinases-Pseudokinases"/>
</dbReference>
<evidence type="ECO:0000256" key="5">
    <source>
        <dbReference type="ARBA" id="ARBA00047899"/>
    </source>
</evidence>
<dbReference type="AlphaFoldDB" id="A0A6B2L4D4"/>
<keyword evidence="1" id="KW-0808">Transferase</keyword>
<dbReference type="InterPro" id="IPR011009">
    <property type="entry name" value="Kinase-like_dom_sf"/>
</dbReference>
<feature type="domain" description="Protein kinase" evidence="10">
    <location>
        <begin position="56"/>
        <end position="336"/>
    </location>
</feature>
<sequence length="434" mass="49187">MLESEKTEDLLLIPKHPEKEWPKILNPRLKIDDTLLGFGSFVNSDLANWIISPAELEFNSQIGQGSSATVFKGIFENQIVAIKVIHLESKNAEKQINDIKQEFAVMTSFLKLQQSSQEHFVKLFGVLTEPSLCLVMQYCGRGSLFHLLQKDNFEITWPLLFSWFKSTVKGIAALHSLKPPIVHRDIKTLNLLITDNYDIKLADFGLSRFFNKLNEAEAATLTKLRGTYCYAAPELYFGASYTPKSDVFSLSIVLWELATKCVTGKYSQPYSEFSFINFDFQIIIQVAKKGTRPTIPNRVPKHISKLINILWSEKADDRPDTTKLLELLSVAESDYLAKTSEWDSLRDSESPLLLEARSVPTLNLQMLAHSNDIHSAPLTPTHKNTLIIEQCEPPKPQRVLESKNKKPKPTQLASPRRGTKQPSEVLIEVPHKKL</sequence>
<proteinExistence type="inferred from homology"/>
<feature type="region of interest" description="Disordered" evidence="9">
    <location>
        <begin position="394"/>
        <end position="434"/>
    </location>
</feature>
<dbReference type="PANTHER" id="PTHR44329">
    <property type="entry name" value="SERINE/THREONINE-PROTEIN KINASE TNNI3K-RELATED"/>
    <property type="match status" value="1"/>
</dbReference>
<dbReference type="PROSITE" id="PS50011">
    <property type="entry name" value="PROTEIN_KINASE_DOM"/>
    <property type="match status" value="1"/>
</dbReference>
<comment type="similarity">
    <text evidence="8">Belongs to the protein kinase superfamily.</text>
</comment>
<dbReference type="CDD" id="cd13999">
    <property type="entry name" value="STKc_MAP3K-like"/>
    <property type="match status" value="1"/>
</dbReference>
<evidence type="ECO:0000256" key="7">
    <source>
        <dbReference type="PROSITE-ProRule" id="PRU10141"/>
    </source>
</evidence>
<dbReference type="InterPro" id="IPR008271">
    <property type="entry name" value="Ser/Thr_kinase_AS"/>
</dbReference>
<dbReference type="Pfam" id="PF00069">
    <property type="entry name" value="Pkinase"/>
    <property type="match status" value="1"/>
</dbReference>
<evidence type="ECO:0000256" key="3">
    <source>
        <dbReference type="ARBA" id="ARBA00022777"/>
    </source>
</evidence>
<evidence type="ECO:0000256" key="8">
    <source>
        <dbReference type="RuleBase" id="RU000304"/>
    </source>
</evidence>
<organism evidence="11">
    <name type="scientific">Arcella intermedia</name>
    <dbReference type="NCBI Taxonomy" id="1963864"/>
    <lineage>
        <taxon>Eukaryota</taxon>
        <taxon>Amoebozoa</taxon>
        <taxon>Tubulinea</taxon>
        <taxon>Elardia</taxon>
        <taxon>Arcellinida</taxon>
        <taxon>Sphaerothecina</taxon>
        <taxon>Arcellidae</taxon>
        <taxon>Arcella</taxon>
    </lineage>
</organism>
<dbReference type="SUPFAM" id="SSF56112">
    <property type="entry name" value="Protein kinase-like (PK-like)"/>
    <property type="match status" value="1"/>
</dbReference>
<protein>
    <recommendedName>
        <fullName evidence="10">Protein kinase domain-containing protein</fullName>
    </recommendedName>
</protein>
<dbReference type="InterPro" id="IPR017441">
    <property type="entry name" value="Protein_kinase_ATP_BS"/>
</dbReference>
<dbReference type="Gene3D" id="3.30.200.20">
    <property type="entry name" value="Phosphorylase Kinase, domain 1"/>
    <property type="match status" value="1"/>
</dbReference>
<comment type="catalytic activity">
    <reaction evidence="5">
        <text>L-threonyl-[protein] + ATP = O-phospho-L-threonyl-[protein] + ADP + H(+)</text>
        <dbReference type="Rhea" id="RHEA:46608"/>
        <dbReference type="Rhea" id="RHEA-COMP:11060"/>
        <dbReference type="Rhea" id="RHEA-COMP:11605"/>
        <dbReference type="ChEBI" id="CHEBI:15378"/>
        <dbReference type="ChEBI" id="CHEBI:30013"/>
        <dbReference type="ChEBI" id="CHEBI:30616"/>
        <dbReference type="ChEBI" id="CHEBI:61977"/>
        <dbReference type="ChEBI" id="CHEBI:456216"/>
        <dbReference type="EC" id="2.7.11.1"/>
    </reaction>
</comment>
<evidence type="ECO:0000256" key="9">
    <source>
        <dbReference type="SAM" id="MobiDB-lite"/>
    </source>
</evidence>
<dbReference type="PROSITE" id="PS00108">
    <property type="entry name" value="PROTEIN_KINASE_ST"/>
    <property type="match status" value="1"/>
</dbReference>
<dbReference type="InterPro" id="IPR000719">
    <property type="entry name" value="Prot_kinase_dom"/>
</dbReference>
<comment type="catalytic activity">
    <reaction evidence="6">
        <text>L-seryl-[protein] + ATP = O-phospho-L-seryl-[protein] + ADP + H(+)</text>
        <dbReference type="Rhea" id="RHEA:17989"/>
        <dbReference type="Rhea" id="RHEA-COMP:9863"/>
        <dbReference type="Rhea" id="RHEA-COMP:11604"/>
        <dbReference type="ChEBI" id="CHEBI:15378"/>
        <dbReference type="ChEBI" id="CHEBI:29999"/>
        <dbReference type="ChEBI" id="CHEBI:30616"/>
        <dbReference type="ChEBI" id="CHEBI:83421"/>
        <dbReference type="ChEBI" id="CHEBI:456216"/>
        <dbReference type="EC" id="2.7.11.1"/>
    </reaction>
</comment>
<evidence type="ECO:0000256" key="1">
    <source>
        <dbReference type="ARBA" id="ARBA00022679"/>
    </source>
</evidence>
<evidence type="ECO:0000256" key="2">
    <source>
        <dbReference type="ARBA" id="ARBA00022741"/>
    </source>
</evidence>
<dbReference type="GO" id="GO:0005524">
    <property type="term" value="F:ATP binding"/>
    <property type="evidence" value="ECO:0007669"/>
    <property type="project" value="UniProtKB-UniRule"/>
</dbReference>
<evidence type="ECO:0000259" key="10">
    <source>
        <dbReference type="PROSITE" id="PS50011"/>
    </source>
</evidence>
<dbReference type="EMBL" id="GIBP01002850">
    <property type="protein sequence ID" value="NDV31819.1"/>
    <property type="molecule type" value="Transcribed_RNA"/>
</dbReference>
<name>A0A6B2L4D4_9EUKA</name>
<accession>A0A6B2L4D4</accession>
<dbReference type="PROSITE" id="PS00107">
    <property type="entry name" value="PROTEIN_KINASE_ATP"/>
    <property type="match status" value="1"/>
</dbReference>
<keyword evidence="8" id="KW-0723">Serine/threonine-protein kinase</keyword>
<dbReference type="Gene3D" id="1.10.510.10">
    <property type="entry name" value="Transferase(Phosphotransferase) domain 1"/>
    <property type="match status" value="1"/>
</dbReference>